<reference evidence="2" key="1">
    <citation type="journal article" name="BMC Genomics">
        <title>Long-read sequencing and de novo genome assembly of marine medaka (Oryzias melastigma).</title>
        <authorList>
            <person name="Liang P."/>
            <person name="Saqib H.S.A."/>
            <person name="Ni X."/>
            <person name="Shen Y."/>
        </authorList>
    </citation>
    <scope>NUCLEOTIDE SEQUENCE</scope>
    <source>
        <strain evidence="2">Bigg-433</strain>
    </source>
</reference>
<evidence type="ECO:0000313" key="2">
    <source>
        <dbReference type="EMBL" id="KAF6736661.1"/>
    </source>
</evidence>
<protein>
    <submittedName>
        <fullName evidence="2">Uncharacterized protein</fullName>
    </submittedName>
</protein>
<comment type="caution">
    <text evidence="2">The sequence shown here is derived from an EMBL/GenBank/DDBJ whole genome shotgun (WGS) entry which is preliminary data.</text>
</comment>
<name>A0A834KZR8_ORYME</name>
<evidence type="ECO:0000313" key="3">
    <source>
        <dbReference type="Proteomes" id="UP000646548"/>
    </source>
</evidence>
<gene>
    <name evidence="2" type="ORF">FQA47_016480</name>
</gene>
<dbReference type="AlphaFoldDB" id="A0A834KZR8"/>
<dbReference type="Proteomes" id="UP000646548">
    <property type="component" value="Unassembled WGS sequence"/>
</dbReference>
<sequence>MSLPAAAVPAVGCARVFPDDAIITILFSSGGGGAGLPRLRERMSGGGGGKSQATLTDGQAGRNHGALIPSASTDGSA</sequence>
<dbReference type="EMBL" id="WKFB01000082">
    <property type="protein sequence ID" value="KAF6736661.1"/>
    <property type="molecule type" value="Genomic_DNA"/>
</dbReference>
<organism evidence="2 3">
    <name type="scientific">Oryzias melastigma</name>
    <name type="common">Marine medaka</name>
    <dbReference type="NCBI Taxonomy" id="30732"/>
    <lineage>
        <taxon>Eukaryota</taxon>
        <taxon>Metazoa</taxon>
        <taxon>Chordata</taxon>
        <taxon>Craniata</taxon>
        <taxon>Vertebrata</taxon>
        <taxon>Euteleostomi</taxon>
        <taxon>Actinopterygii</taxon>
        <taxon>Neopterygii</taxon>
        <taxon>Teleostei</taxon>
        <taxon>Neoteleostei</taxon>
        <taxon>Acanthomorphata</taxon>
        <taxon>Ovalentaria</taxon>
        <taxon>Atherinomorphae</taxon>
        <taxon>Beloniformes</taxon>
        <taxon>Adrianichthyidae</taxon>
        <taxon>Oryziinae</taxon>
        <taxon>Oryzias</taxon>
    </lineage>
</organism>
<feature type="region of interest" description="Disordered" evidence="1">
    <location>
        <begin position="36"/>
        <end position="77"/>
    </location>
</feature>
<accession>A0A834KZR8</accession>
<proteinExistence type="predicted"/>
<evidence type="ECO:0000256" key="1">
    <source>
        <dbReference type="SAM" id="MobiDB-lite"/>
    </source>
</evidence>